<dbReference type="Pfam" id="PF04351">
    <property type="entry name" value="PilP"/>
    <property type="match status" value="1"/>
</dbReference>
<dbReference type="Gene3D" id="2.30.30.830">
    <property type="match status" value="1"/>
</dbReference>
<proteinExistence type="predicted"/>
<dbReference type="Pfam" id="PF04350">
    <property type="entry name" value="PilO"/>
    <property type="match status" value="1"/>
</dbReference>
<dbReference type="GO" id="GO:0043683">
    <property type="term" value="P:type IV pilus assembly"/>
    <property type="evidence" value="ECO:0007669"/>
    <property type="project" value="InterPro"/>
</dbReference>
<dbReference type="PANTHER" id="PTHR39555">
    <property type="entry name" value="FIMBRIAL ASSEMBLY PROTEIN PILO-LIKE PROTEIN-RELATED"/>
    <property type="match status" value="1"/>
</dbReference>
<dbReference type="Gene3D" id="3.30.70.60">
    <property type="match status" value="1"/>
</dbReference>
<dbReference type="InterPro" id="IPR007446">
    <property type="entry name" value="PilP"/>
</dbReference>
<dbReference type="EMBL" id="UOFL01000171">
    <property type="protein sequence ID" value="VAW79100.1"/>
    <property type="molecule type" value="Genomic_DNA"/>
</dbReference>
<accession>A0A3B0YQV9</accession>
<gene>
    <name evidence="1" type="ORF">MNBD_GAMMA12-382</name>
</gene>
<evidence type="ECO:0000313" key="1">
    <source>
        <dbReference type="EMBL" id="VAW79100.1"/>
    </source>
</evidence>
<name>A0A3B0YQV9_9ZZZZ</name>
<dbReference type="PANTHER" id="PTHR39555:SF1">
    <property type="entry name" value="TYPE IV PILUS INNER MEMBRANE COMPONENT PILO"/>
    <property type="match status" value="1"/>
</dbReference>
<dbReference type="GO" id="GO:0043107">
    <property type="term" value="P:type IV pilus-dependent motility"/>
    <property type="evidence" value="ECO:0007669"/>
    <property type="project" value="InterPro"/>
</dbReference>
<sequence>MENKLFRVLLPILILGSLSGCSSVSQKDLTSRIIGTWACQNDNIALSGITFHRELMLSSYRTGTLDSKTIDRTDHFATGYYRIRKNIIISKVKYQAPLLALSVEMEISKKISVPKEEVTHTFVVSSISSHSLSMDHIASHSLSTDQHYDTLTRGKMRCKKVTEPTIGHHYDQFLSKLEEKKTQARKRYAKLVALRKSVLLRKTIANNINLIRDASYYRGILANLLPITSETIPQKLRITSIVGQDLNYQFSGITDSDKVVEKFVQALKKRPELDSVQVSENRAFNIISKHDNKKLSQTLYEFRVSISFKPSVYKYAFSEKIPVNLNKSKEHQQANIKLTRDFNTEARILVKNSHISSLLKKLRRTALISKVKFKIFQPHDDQIQTAQLVQLSTTVSIKGQYKSLAMFLTKIAAYKKLVALSGMQIEPESYDNMSNNLIMSGYLTFYGTHPTGAKLIVKRHSRLYPTKPSRRRIRVKRTAEPTLALRDPFNSYNVESKYIVRYKPGCRHLDTKLLISGLKYVGRIKKEKGYTALLKGPNTSIMKVKEGHCIARSVSVSKIMRDKIVLRQDFKLRNGRWSPRTITLHAVDK</sequence>
<dbReference type="PROSITE" id="PS51257">
    <property type="entry name" value="PROKAR_LIPOPROTEIN"/>
    <property type="match status" value="1"/>
</dbReference>
<protein>
    <recommendedName>
        <fullName evidence="2">Lipoprotein</fullName>
    </recommendedName>
</protein>
<dbReference type="AlphaFoldDB" id="A0A3B0YQV9"/>
<organism evidence="1">
    <name type="scientific">hydrothermal vent metagenome</name>
    <dbReference type="NCBI Taxonomy" id="652676"/>
    <lineage>
        <taxon>unclassified sequences</taxon>
        <taxon>metagenomes</taxon>
        <taxon>ecological metagenomes</taxon>
    </lineage>
</organism>
<reference evidence="1" key="1">
    <citation type="submission" date="2018-06" db="EMBL/GenBank/DDBJ databases">
        <authorList>
            <person name="Zhirakovskaya E."/>
        </authorList>
    </citation>
    <scope>NUCLEOTIDE SEQUENCE</scope>
</reference>
<dbReference type="InterPro" id="IPR007445">
    <property type="entry name" value="PilO"/>
</dbReference>
<evidence type="ECO:0008006" key="2">
    <source>
        <dbReference type="Google" id="ProtNLM"/>
    </source>
</evidence>
<dbReference type="InterPro" id="IPR014717">
    <property type="entry name" value="Transl_elong_EF1B/ribsomal_bS6"/>
</dbReference>